<evidence type="ECO:0000256" key="8">
    <source>
        <dbReference type="SAM" id="Phobius"/>
    </source>
</evidence>
<keyword evidence="10" id="KW-1185">Reference proteome</keyword>
<evidence type="ECO:0000313" key="9">
    <source>
        <dbReference type="EMBL" id="MDO5457567.1"/>
    </source>
</evidence>
<evidence type="ECO:0000313" key="10">
    <source>
        <dbReference type="Proteomes" id="UP001171751"/>
    </source>
</evidence>
<evidence type="ECO:0000256" key="5">
    <source>
        <dbReference type="ARBA" id="ARBA00022692"/>
    </source>
</evidence>
<organism evidence="9 10">
    <name type="scientific">Atopococcus tabaci</name>
    <dbReference type="NCBI Taxonomy" id="269774"/>
    <lineage>
        <taxon>Bacteria</taxon>
        <taxon>Bacillati</taxon>
        <taxon>Bacillota</taxon>
        <taxon>Bacilli</taxon>
        <taxon>Lactobacillales</taxon>
        <taxon>Carnobacteriaceae</taxon>
        <taxon>Atopococcus</taxon>
    </lineage>
</organism>
<dbReference type="AlphaFoldDB" id="A0AA43UCQ3"/>
<keyword evidence="4" id="KW-1003">Cell membrane</keyword>
<evidence type="ECO:0000256" key="3">
    <source>
        <dbReference type="ARBA" id="ARBA00022448"/>
    </source>
</evidence>
<evidence type="ECO:0000256" key="4">
    <source>
        <dbReference type="ARBA" id="ARBA00022475"/>
    </source>
</evidence>
<feature type="transmembrane region" description="Helical" evidence="8">
    <location>
        <begin position="318"/>
        <end position="347"/>
    </location>
</feature>
<feature type="transmembrane region" description="Helical" evidence="8">
    <location>
        <begin position="165"/>
        <end position="187"/>
    </location>
</feature>
<dbReference type="Proteomes" id="UP001171751">
    <property type="component" value="Unassembled WGS sequence"/>
</dbReference>
<dbReference type="PANTHER" id="PTHR21716">
    <property type="entry name" value="TRANSMEMBRANE PROTEIN"/>
    <property type="match status" value="1"/>
</dbReference>
<evidence type="ECO:0000256" key="1">
    <source>
        <dbReference type="ARBA" id="ARBA00004651"/>
    </source>
</evidence>
<dbReference type="Pfam" id="PF01594">
    <property type="entry name" value="AI-2E_transport"/>
    <property type="match status" value="1"/>
</dbReference>
<name>A0AA43UCQ3_9LACT</name>
<sequence length="376" mass="42096">MNFLRNSKLFYILIIGIAIGALIAVYNNVSFIFEPIRALLNSVFIPVIIAVFIYYIFLPVYRLIQKFIKQEILSIVLVFMLIAAILYFVFANLLPSLLSQVQSLFTMVPNFIDDLLAFSGRILTEYNISTNQLYNFLDEVGLSLSNMASLAQNLLSHLTSSVGSFLSGTIRFLIALFTFPIVLFFLFKDGNKVSGNITKWIPVRYNTVVKDVLNTVHYSAEQYIGGRMLIITFVGVSSYLAFLILGLPNALVLGLFCGVLDIIPHFGPWIGGAPAFFIALTLSPWKAVLVVILLFIVQQLESNLFTPLVMGRTLEMHPVTTVLLVLFANELFGILGTIFIIPVYAILKNCIIVIADHYQRSQGKEGFKTDHILNQD</sequence>
<keyword evidence="5 8" id="KW-0812">Transmembrane</keyword>
<reference evidence="9" key="1">
    <citation type="submission" date="2023-07" db="EMBL/GenBank/DDBJ databases">
        <title>Between Cages and Wild: Unraveling the Impact of Captivity on Animal Microbiomes and Antimicrobial Resistance.</title>
        <authorList>
            <person name="Schmartz G.P."/>
            <person name="Rehner J."/>
            <person name="Schuff M.J."/>
            <person name="Becker S.L."/>
            <person name="Kravczyk M."/>
            <person name="Gurevich A."/>
            <person name="Francke R."/>
            <person name="Mueller R."/>
            <person name="Keller V."/>
            <person name="Keller A."/>
        </authorList>
    </citation>
    <scope>NUCLEOTIDE SEQUENCE</scope>
    <source>
        <strain evidence="9">S39M_St_73</strain>
    </source>
</reference>
<proteinExistence type="inferred from homology"/>
<protein>
    <submittedName>
        <fullName evidence="9">AI-2E family transporter</fullName>
    </submittedName>
</protein>
<evidence type="ECO:0000256" key="2">
    <source>
        <dbReference type="ARBA" id="ARBA00009773"/>
    </source>
</evidence>
<evidence type="ECO:0000256" key="6">
    <source>
        <dbReference type="ARBA" id="ARBA00022989"/>
    </source>
</evidence>
<feature type="transmembrane region" description="Helical" evidence="8">
    <location>
        <begin position="9"/>
        <end position="26"/>
    </location>
</feature>
<feature type="transmembrane region" description="Helical" evidence="8">
    <location>
        <begin position="229"/>
        <end position="256"/>
    </location>
</feature>
<comment type="subcellular location">
    <subcellularLocation>
        <location evidence="1">Cell membrane</location>
        <topology evidence="1">Multi-pass membrane protein</topology>
    </subcellularLocation>
</comment>
<dbReference type="EMBL" id="JAUNQW010000015">
    <property type="protein sequence ID" value="MDO5457567.1"/>
    <property type="molecule type" value="Genomic_DNA"/>
</dbReference>
<feature type="transmembrane region" description="Helical" evidence="8">
    <location>
        <begin position="38"/>
        <end position="60"/>
    </location>
</feature>
<accession>A0AA43UCQ3</accession>
<comment type="caution">
    <text evidence="9">The sequence shown here is derived from an EMBL/GenBank/DDBJ whole genome shotgun (WGS) entry which is preliminary data.</text>
</comment>
<keyword evidence="6 8" id="KW-1133">Transmembrane helix</keyword>
<evidence type="ECO:0000256" key="7">
    <source>
        <dbReference type="ARBA" id="ARBA00023136"/>
    </source>
</evidence>
<dbReference type="InterPro" id="IPR002549">
    <property type="entry name" value="AI-2E-like"/>
</dbReference>
<gene>
    <name evidence="9" type="ORF">Q4F26_04400</name>
</gene>
<keyword evidence="7 8" id="KW-0472">Membrane</keyword>
<dbReference type="PANTHER" id="PTHR21716:SF53">
    <property type="entry name" value="PERMEASE PERM-RELATED"/>
    <property type="match status" value="1"/>
</dbReference>
<feature type="transmembrane region" description="Helical" evidence="8">
    <location>
        <begin position="276"/>
        <end position="297"/>
    </location>
</feature>
<dbReference type="GO" id="GO:0055085">
    <property type="term" value="P:transmembrane transport"/>
    <property type="evidence" value="ECO:0007669"/>
    <property type="project" value="TreeGrafter"/>
</dbReference>
<keyword evidence="3" id="KW-0813">Transport</keyword>
<comment type="similarity">
    <text evidence="2">Belongs to the autoinducer-2 exporter (AI-2E) (TC 2.A.86) family.</text>
</comment>
<dbReference type="GO" id="GO:0005886">
    <property type="term" value="C:plasma membrane"/>
    <property type="evidence" value="ECO:0007669"/>
    <property type="project" value="UniProtKB-SubCell"/>
</dbReference>
<feature type="transmembrane region" description="Helical" evidence="8">
    <location>
        <begin position="72"/>
        <end position="94"/>
    </location>
</feature>